<dbReference type="Proteomes" id="UP001193389">
    <property type="component" value="Chromosome"/>
</dbReference>
<keyword evidence="5" id="KW-0998">Cell outer membrane</keyword>
<dbReference type="KEGG" id="anf:AQPE_4600"/>
<evidence type="ECO:0000259" key="7">
    <source>
        <dbReference type="Pfam" id="PF14322"/>
    </source>
</evidence>
<organism evidence="8 9">
    <name type="scientific">Aquipluma nitroreducens</name>
    <dbReference type="NCBI Taxonomy" id="2010828"/>
    <lineage>
        <taxon>Bacteria</taxon>
        <taxon>Pseudomonadati</taxon>
        <taxon>Bacteroidota</taxon>
        <taxon>Bacteroidia</taxon>
        <taxon>Marinilabiliales</taxon>
        <taxon>Prolixibacteraceae</taxon>
        <taxon>Aquipluma</taxon>
    </lineage>
</organism>
<dbReference type="AlphaFoldDB" id="A0A5K7SFP5"/>
<dbReference type="SUPFAM" id="SSF48452">
    <property type="entry name" value="TPR-like"/>
    <property type="match status" value="1"/>
</dbReference>
<dbReference type="PROSITE" id="PS51257">
    <property type="entry name" value="PROKAR_LIPOPROTEIN"/>
    <property type="match status" value="1"/>
</dbReference>
<dbReference type="InterPro" id="IPR011990">
    <property type="entry name" value="TPR-like_helical_dom_sf"/>
</dbReference>
<dbReference type="InterPro" id="IPR033985">
    <property type="entry name" value="SusD-like_N"/>
</dbReference>
<sequence>MKKLKNIFVLSGVILFSAFISCNEEFLQKPVQGALGDEVLANKAGVEKLLVGAYALMDGIGAGNGWEGAPDNWIYGSIAGGDAHKGSFGGDLPAIDPIVKFIADGSNNFFNIKWKVLYNGVTASNSVLIELPLAKNILEADRKNIEAQARFLRGHFYFELKKMFNMVPWIDEATTDFNQPNDVDIWPKIEADFKFAFDNLPPIQAQVGRANKWAAGSYLGKTYLYQKKYSEAIAIFDQVISEGQTSNGLKYGLVEKFEDNFDAATKNNKESVFAIQMTANNGTNSVGNSNQGGMICFPGGNAPFRRSGGYHQPSQELVNSYRTDASGLPLVDAYNQAAVKNDMGLLSSEEFTPDGGNLDPRLDWTVGRRGIPFHDWGYYPGASWVLTQSYSGPYGPKKNVYWQATQDIYADQSSWAPGTAINVLVIRFADVLLMAAEAHANAGSLVKAQEYVNLVRARAANKVCWLNDYKDPKKPLDGFSNLPAANYVISIYPAGYFDGIGKDRALKAIYFERKLELAMEGHRFFDLVRWGIAETALNNYFNYEGTIVTDIRGGKFMKGRSEYYPIPNSQIDLSKTPNGFLLKQNPGYN</sequence>
<dbReference type="GO" id="GO:0009279">
    <property type="term" value="C:cell outer membrane"/>
    <property type="evidence" value="ECO:0007669"/>
    <property type="project" value="UniProtKB-SubCell"/>
</dbReference>
<evidence type="ECO:0000313" key="8">
    <source>
        <dbReference type="EMBL" id="BBE20408.1"/>
    </source>
</evidence>
<dbReference type="EMBL" id="AP018694">
    <property type="protein sequence ID" value="BBE20408.1"/>
    <property type="molecule type" value="Genomic_DNA"/>
</dbReference>
<dbReference type="Pfam" id="PF07980">
    <property type="entry name" value="SusD_RagB"/>
    <property type="match status" value="1"/>
</dbReference>
<keyword evidence="9" id="KW-1185">Reference proteome</keyword>
<comment type="subcellular location">
    <subcellularLocation>
        <location evidence="1">Cell outer membrane</location>
    </subcellularLocation>
</comment>
<dbReference type="RefSeq" id="WP_318348557.1">
    <property type="nucleotide sequence ID" value="NZ_AP018694.1"/>
</dbReference>
<evidence type="ECO:0000259" key="6">
    <source>
        <dbReference type="Pfam" id="PF07980"/>
    </source>
</evidence>
<evidence type="ECO:0000256" key="3">
    <source>
        <dbReference type="ARBA" id="ARBA00022729"/>
    </source>
</evidence>
<evidence type="ECO:0000256" key="4">
    <source>
        <dbReference type="ARBA" id="ARBA00023136"/>
    </source>
</evidence>
<keyword evidence="3" id="KW-0732">Signal</keyword>
<evidence type="ECO:0000256" key="5">
    <source>
        <dbReference type="ARBA" id="ARBA00023237"/>
    </source>
</evidence>
<gene>
    <name evidence="8" type="ORF">AQPE_4600</name>
</gene>
<feature type="domain" description="RagB/SusD" evidence="6">
    <location>
        <begin position="269"/>
        <end position="588"/>
    </location>
</feature>
<evidence type="ECO:0000256" key="1">
    <source>
        <dbReference type="ARBA" id="ARBA00004442"/>
    </source>
</evidence>
<evidence type="ECO:0000256" key="2">
    <source>
        <dbReference type="ARBA" id="ARBA00006275"/>
    </source>
</evidence>
<evidence type="ECO:0000313" key="9">
    <source>
        <dbReference type="Proteomes" id="UP001193389"/>
    </source>
</evidence>
<name>A0A5K7SFP5_9BACT</name>
<reference evidence="8" key="1">
    <citation type="journal article" date="2020" name="Int. J. Syst. Evol. Microbiol.">
        <title>Aquipluma nitroreducens gen. nov. sp. nov., a novel facultatively anaerobic bacterium isolated from a freshwater lake.</title>
        <authorList>
            <person name="Watanabe M."/>
            <person name="Kojima H."/>
            <person name="Fukui M."/>
        </authorList>
    </citation>
    <scope>NUCLEOTIDE SEQUENCE</scope>
    <source>
        <strain evidence="8">MeG22</strain>
    </source>
</reference>
<accession>A0A5K7SFP5</accession>
<keyword evidence="4" id="KW-0472">Membrane</keyword>
<feature type="domain" description="SusD-like N-terminal" evidence="7">
    <location>
        <begin position="109"/>
        <end position="224"/>
    </location>
</feature>
<protein>
    <submittedName>
        <fullName evidence="8">Outer membrane protein</fullName>
    </submittedName>
</protein>
<dbReference type="InterPro" id="IPR012944">
    <property type="entry name" value="SusD_RagB_dom"/>
</dbReference>
<dbReference type="Pfam" id="PF14322">
    <property type="entry name" value="SusD-like_3"/>
    <property type="match status" value="1"/>
</dbReference>
<comment type="similarity">
    <text evidence="2">Belongs to the SusD family.</text>
</comment>
<proteinExistence type="inferred from homology"/>
<dbReference type="Gene3D" id="1.25.40.390">
    <property type="match status" value="1"/>
</dbReference>